<dbReference type="PROSITE" id="PS50850">
    <property type="entry name" value="MFS"/>
    <property type="match status" value="1"/>
</dbReference>
<accession>A0ABP8K5J2</accession>
<dbReference type="PANTHER" id="PTHR23517">
    <property type="entry name" value="RESISTANCE PROTEIN MDTM, PUTATIVE-RELATED-RELATED"/>
    <property type="match status" value="1"/>
</dbReference>
<keyword evidence="4 8" id="KW-0812">Transmembrane</keyword>
<evidence type="ECO:0000256" key="8">
    <source>
        <dbReference type="SAM" id="Phobius"/>
    </source>
</evidence>
<evidence type="ECO:0000256" key="2">
    <source>
        <dbReference type="ARBA" id="ARBA00022448"/>
    </source>
</evidence>
<gene>
    <name evidence="10" type="ORF">GCM10023147_40050</name>
</gene>
<keyword evidence="3" id="KW-1003">Cell membrane</keyword>
<evidence type="ECO:0000256" key="3">
    <source>
        <dbReference type="ARBA" id="ARBA00022475"/>
    </source>
</evidence>
<dbReference type="EMBL" id="BAABFR010000083">
    <property type="protein sequence ID" value="GAA4400933.1"/>
    <property type="molecule type" value="Genomic_DNA"/>
</dbReference>
<evidence type="ECO:0000256" key="4">
    <source>
        <dbReference type="ARBA" id="ARBA00022692"/>
    </source>
</evidence>
<dbReference type="SUPFAM" id="SSF103473">
    <property type="entry name" value="MFS general substrate transporter"/>
    <property type="match status" value="1"/>
</dbReference>
<proteinExistence type="predicted"/>
<feature type="transmembrane region" description="Helical" evidence="8">
    <location>
        <begin position="97"/>
        <end position="119"/>
    </location>
</feature>
<feature type="transmembrane region" description="Helical" evidence="8">
    <location>
        <begin position="267"/>
        <end position="287"/>
    </location>
</feature>
<evidence type="ECO:0000256" key="6">
    <source>
        <dbReference type="ARBA" id="ARBA00023136"/>
    </source>
</evidence>
<dbReference type="Proteomes" id="UP001500635">
    <property type="component" value="Unassembled WGS sequence"/>
</dbReference>
<dbReference type="InterPro" id="IPR020846">
    <property type="entry name" value="MFS_dom"/>
</dbReference>
<evidence type="ECO:0000259" key="9">
    <source>
        <dbReference type="PROSITE" id="PS50850"/>
    </source>
</evidence>
<dbReference type="Pfam" id="PF07690">
    <property type="entry name" value="MFS_1"/>
    <property type="match status" value="1"/>
</dbReference>
<feature type="compositionally biased region" description="Basic residues" evidence="7">
    <location>
        <begin position="1"/>
        <end position="14"/>
    </location>
</feature>
<feature type="transmembrane region" description="Helical" evidence="8">
    <location>
        <begin position="389"/>
        <end position="407"/>
    </location>
</feature>
<evidence type="ECO:0000256" key="5">
    <source>
        <dbReference type="ARBA" id="ARBA00022989"/>
    </source>
</evidence>
<keyword evidence="11" id="KW-1185">Reference proteome</keyword>
<evidence type="ECO:0000256" key="7">
    <source>
        <dbReference type="SAM" id="MobiDB-lite"/>
    </source>
</evidence>
<keyword evidence="2" id="KW-0813">Transport</keyword>
<dbReference type="CDD" id="cd17325">
    <property type="entry name" value="MFS_MdtG_SLC18_like"/>
    <property type="match status" value="1"/>
</dbReference>
<organism evidence="10 11">
    <name type="scientific">Tsukamurella soli</name>
    <dbReference type="NCBI Taxonomy" id="644556"/>
    <lineage>
        <taxon>Bacteria</taxon>
        <taxon>Bacillati</taxon>
        <taxon>Actinomycetota</taxon>
        <taxon>Actinomycetes</taxon>
        <taxon>Mycobacteriales</taxon>
        <taxon>Tsukamurellaceae</taxon>
        <taxon>Tsukamurella</taxon>
    </lineage>
</organism>
<feature type="transmembrane region" description="Helical" evidence="8">
    <location>
        <begin position="156"/>
        <end position="179"/>
    </location>
</feature>
<keyword evidence="5 8" id="KW-1133">Transmembrane helix</keyword>
<dbReference type="InterPro" id="IPR005829">
    <property type="entry name" value="Sugar_transporter_CS"/>
</dbReference>
<dbReference type="PROSITE" id="PS00216">
    <property type="entry name" value="SUGAR_TRANSPORT_1"/>
    <property type="match status" value="1"/>
</dbReference>
<evidence type="ECO:0000313" key="11">
    <source>
        <dbReference type="Proteomes" id="UP001500635"/>
    </source>
</evidence>
<comment type="caution">
    <text evidence="10">The sequence shown here is derived from an EMBL/GenBank/DDBJ whole genome shotgun (WGS) entry which is preliminary data.</text>
</comment>
<sequence length="429" mass="44459">MRRVPGASPHRRSRTSNQSGAVDESDFRLRDIAVAAYGPSVLFGLAEGAMLPIITLSAIERGASISVAAFIAALIGIGSILTNIPSGMLATRIGERLSMVVAAAVSAIGLIFCILPFGLWVYGTGVFLIGAASSVFSLARQSYLTEMVPVGMRARALSTLGGSMRVGIFVGPFIGAGFMHFFGLASAYVVALVAVLGAGGIAYGVPDLDSRAHDRAADASVTTIGMLRRYWHVFLTLGTGIVLLSAIRQTRQIVIPLWAHHIGLSSASASMIYGIAGAIDAATFYPAGKVMDRYGRRAVAVPCTALMGVSFLLMPLSHGFTTLILVSLLMGMSNGIGSGIVMTLGADVSPSVGRPTFLGLWRELADAGTGIGPVILSAVTAVWTLGGGIVVSGVVGFAAAAALWRWIPGQRASRTERAPSPSEPGALRE</sequence>
<dbReference type="InterPro" id="IPR011701">
    <property type="entry name" value="MFS"/>
</dbReference>
<feature type="transmembrane region" description="Helical" evidence="8">
    <location>
        <begin position="299"/>
        <end position="317"/>
    </location>
</feature>
<dbReference type="InterPro" id="IPR036259">
    <property type="entry name" value="MFS_trans_sf"/>
</dbReference>
<reference evidence="11" key="1">
    <citation type="journal article" date="2019" name="Int. J. Syst. Evol. Microbiol.">
        <title>The Global Catalogue of Microorganisms (GCM) 10K type strain sequencing project: providing services to taxonomists for standard genome sequencing and annotation.</title>
        <authorList>
            <consortium name="The Broad Institute Genomics Platform"/>
            <consortium name="The Broad Institute Genome Sequencing Center for Infectious Disease"/>
            <person name="Wu L."/>
            <person name="Ma J."/>
        </authorList>
    </citation>
    <scope>NUCLEOTIDE SEQUENCE [LARGE SCALE GENOMIC DNA]</scope>
    <source>
        <strain evidence="11">JCM 17688</strain>
    </source>
</reference>
<dbReference type="PANTHER" id="PTHR23517:SF3">
    <property type="entry name" value="INTEGRAL MEMBRANE TRANSPORT PROTEIN"/>
    <property type="match status" value="1"/>
</dbReference>
<protein>
    <submittedName>
        <fullName evidence="10">MFS transporter</fullName>
    </submittedName>
</protein>
<comment type="subcellular location">
    <subcellularLocation>
        <location evidence="1">Cell membrane</location>
        <topology evidence="1">Multi-pass membrane protein</topology>
    </subcellularLocation>
</comment>
<feature type="transmembrane region" description="Helical" evidence="8">
    <location>
        <begin position="230"/>
        <end position="247"/>
    </location>
</feature>
<evidence type="ECO:0000256" key="1">
    <source>
        <dbReference type="ARBA" id="ARBA00004651"/>
    </source>
</evidence>
<keyword evidence="6 8" id="KW-0472">Membrane</keyword>
<dbReference type="Gene3D" id="1.20.1250.20">
    <property type="entry name" value="MFS general substrate transporter like domains"/>
    <property type="match status" value="2"/>
</dbReference>
<evidence type="ECO:0000313" key="10">
    <source>
        <dbReference type="EMBL" id="GAA4400933.1"/>
    </source>
</evidence>
<feature type="transmembrane region" description="Helical" evidence="8">
    <location>
        <begin position="34"/>
        <end position="59"/>
    </location>
</feature>
<dbReference type="RefSeq" id="WP_344999358.1">
    <property type="nucleotide sequence ID" value="NZ_BAABFR010000083.1"/>
</dbReference>
<feature type="transmembrane region" description="Helical" evidence="8">
    <location>
        <begin position="65"/>
        <end position="85"/>
    </location>
</feature>
<name>A0ABP8K5J2_9ACTN</name>
<feature type="transmembrane region" description="Helical" evidence="8">
    <location>
        <begin position="185"/>
        <end position="205"/>
    </location>
</feature>
<feature type="region of interest" description="Disordered" evidence="7">
    <location>
        <begin position="1"/>
        <end position="22"/>
    </location>
</feature>
<dbReference type="InterPro" id="IPR050171">
    <property type="entry name" value="MFS_Transporters"/>
</dbReference>
<feature type="transmembrane region" description="Helical" evidence="8">
    <location>
        <begin position="323"/>
        <end position="344"/>
    </location>
</feature>
<feature type="domain" description="Major facilitator superfamily (MFS) profile" evidence="9">
    <location>
        <begin position="32"/>
        <end position="411"/>
    </location>
</feature>